<comment type="caution">
    <text evidence="5">The sequence shown here is derived from an EMBL/GenBank/DDBJ whole genome shotgun (WGS) entry which is preliminary data.</text>
</comment>
<feature type="binding site" evidence="2">
    <location>
        <position position="102"/>
    </location>
    <ligand>
        <name>Fe cation</name>
        <dbReference type="ChEBI" id="CHEBI:24875"/>
    </ligand>
</feature>
<keyword evidence="2" id="KW-0408">Iron</keyword>
<feature type="binding site" evidence="2">
    <location>
        <position position="56"/>
    </location>
    <ligand>
        <name>Fe cation</name>
        <dbReference type="ChEBI" id="CHEBI:24875"/>
    </ligand>
</feature>
<evidence type="ECO:0000313" key="6">
    <source>
        <dbReference type="Proteomes" id="UP000697710"/>
    </source>
</evidence>
<evidence type="ECO:0000256" key="1">
    <source>
        <dbReference type="ARBA" id="ARBA00008416"/>
    </source>
</evidence>
<dbReference type="InterPro" id="IPR012093">
    <property type="entry name" value="Pirin"/>
</dbReference>
<evidence type="ECO:0000259" key="4">
    <source>
        <dbReference type="Pfam" id="PF02678"/>
    </source>
</evidence>
<evidence type="ECO:0000313" key="5">
    <source>
        <dbReference type="EMBL" id="MCA9730422.1"/>
    </source>
</evidence>
<dbReference type="InterPro" id="IPR011051">
    <property type="entry name" value="RmlC_Cupin_sf"/>
</dbReference>
<feature type="binding site" evidence="2">
    <location>
        <position position="100"/>
    </location>
    <ligand>
        <name>Fe cation</name>
        <dbReference type="ChEBI" id="CHEBI:24875"/>
    </ligand>
</feature>
<accession>A0A956RS90</accession>
<dbReference type="PANTHER" id="PTHR13903:SF8">
    <property type="entry name" value="PIRIN"/>
    <property type="match status" value="1"/>
</dbReference>
<comment type="cofactor">
    <cofactor evidence="2">
        <name>Fe cation</name>
        <dbReference type="ChEBI" id="CHEBI:24875"/>
    </cofactor>
    <text evidence="2">Binds 1 Fe cation per subunit.</text>
</comment>
<dbReference type="Gene3D" id="2.60.120.10">
    <property type="entry name" value="Jelly Rolls"/>
    <property type="match status" value="2"/>
</dbReference>
<dbReference type="EMBL" id="JAGQHR010001194">
    <property type="protein sequence ID" value="MCA9730422.1"/>
    <property type="molecule type" value="Genomic_DNA"/>
</dbReference>
<feature type="binding site" evidence="2">
    <location>
        <position position="58"/>
    </location>
    <ligand>
        <name>Fe cation</name>
        <dbReference type="ChEBI" id="CHEBI:24875"/>
    </ligand>
</feature>
<dbReference type="AlphaFoldDB" id="A0A956RS90"/>
<evidence type="ECO:0000256" key="3">
    <source>
        <dbReference type="RuleBase" id="RU003457"/>
    </source>
</evidence>
<reference evidence="5" key="1">
    <citation type="submission" date="2020-04" db="EMBL/GenBank/DDBJ databases">
        <authorList>
            <person name="Zhang T."/>
        </authorList>
    </citation>
    <scope>NUCLEOTIDE SEQUENCE</scope>
    <source>
        <strain evidence="5">HKST-UBA01</strain>
    </source>
</reference>
<feature type="domain" description="Pirin N-terminal" evidence="4">
    <location>
        <begin position="17"/>
        <end position="122"/>
    </location>
</feature>
<reference evidence="5" key="2">
    <citation type="journal article" date="2021" name="Microbiome">
        <title>Successional dynamics and alternative stable states in a saline activated sludge microbial community over 9 years.</title>
        <authorList>
            <person name="Wang Y."/>
            <person name="Ye J."/>
            <person name="Ju F."/>
            <person name="Liu L."/>
            <person name="Boyd J.A."/>
            <person name="Deng Y."/>
            <person name="Parks D.H."/>
            <person name="Jiang X."/>
            <person name="Yin X."/>
            <person name="Woodcroft B.J."/>
            <person name="Tyson G.W."/>
            <person name="Hugenholtz P."/>
            <person name="Polz M.F."/>
            <person name="Zhang T."/>
        </authorList>
    </citation>
    <scope>NUCLEOTIDE SEQUENCE</scope>
    <source>
        <strain evidence="5">HKST-UBA01</strain>
    </source>
</reference>
<comment type="similarity">
    <text evidence="1 3">Belongs to the pirin family.</text>
</comment>
<organism evidence="5 6">
    <name type="scientific">Eiseniibacteriota bacterium</name>
    <dbReference type="NCBI Taxonomy" id="2212470"/>
    <lineage>
        <taxon>Bacteria</taxon>
        <taxon>Candidatus Eiseniibacteriota</taxon>
    </lineage>
</organism>
<dbReference type="Proteomes" id="UP000697710">
    <property type="component" value="Unassembled WGS sequence"/>
</dbReference>
<dbReference type="PANTHER" id="PTHR13903">
    <property type="entry name" value="PIRIN-RELATED"/>
    <property type="match status" value="1"/>
</dbReference>
<feature type="non-terminal residue" evidence="5">
    <location>
        <position position="180"/>
    </location>
</feature>
<sequence length="180" mass="19706">MSVRLIKAQRAVEGEGFEVRRPFPTQAVPHLDPFLLLDHMGPTTFAAGKGVGTSWHPHRGFETVTYMLDGQMEHRDSMGNHGLLNPGDTQWMTAASGVLHKEGPSATMQRSGGTLHGLQLWVNLPAAEKMSDPTYQDLRVEANARRDEPGATIRVIAGSLFGLDGPGRTRWPISYAHVTL</sequence>
<protein>
    <submittedName>
        <fullName evidence="5">Pirin family protein</fullName>
    </submittedName>
</protein>
<dbReference type="InterPro" id="IPR003829">
    <property type="entry name" value="Pirin_N_dom"/>
</dbReference>
<dbReference type="CDD" id="cd02909">
    <property type="entry name" value="cupin_pirin_N"/>
    <property type="match status" value="1"/>
</dbReference>
<gene>
    <name evidence="5" type="ORF">KC729_22265</name>
</gene>
<evidence type="ECO:0000256" key="2">
    <source>
        <dbReference type="PIRSR" id="PIRSR006232-1"/>
    </source>
</evidence>
<keyword evidence="2" id="KW-0479">Metal-binding</keyword>
<proteinExistence type="inferred from homology"/>
<dbReference type="PIRSF" id="PIRSF006232">
    <property type="entry name" value="Pirin"/>
    <property type="match status" value="1"/>
</dbReference>
<name>A0A956RS90_UNCEI</name>
<dbReference type="GO" id="GO:0046872">
    <property type="term" value="F:metal ion binding"/>
    <property type="evidence" value="ECO:0007669"/>
    <property type="project" value="UniProtKB-KW"/>
</dbReference>
<dbReference type="Pfam" id="PF02678">
    <property type="entry name" value="Pirin"/>
    <property type="match status" value="1"/>
</dbReference>
<dbReference type="InterPro" id="IPR014710">
    <property type="entry name" value="RmlC-like_jellyroll"/>
</dbReference>
<dbReference type="SUPFAM" id="SSF51182">
    <property type="entry name" value="RmlC-like cupins"/>
    <property type="match status" value="1"/>
</dbReference>